<evidence type="ECO:0000313" key="9">
    <source>
        <dbReference type="Proteomes" id="UP000000486"/>
    </source>
</evidence>
<dbReference type="Proteomes" id="UP000000486">
    <property type="component" value="Chromosome"/>
</dbReference>
<feature type="modified residue" description="Phosphohistidine; by HPr" evidence="6">
    <location>
        <position position="82"/>
    </location>
</feature>
<organism evidence="8 9">
    <name type="scientific">Listeria monocytogenes serotype 4a (strain M7)</name>
    <dbReference type="NCBI Taxonomy" id="1030009"/>
    <lineage>
        <taxon>Bacteria</taxon>
        <taxon>Bacillati</taxon>
        <taxon>Bacillota</taxon>
        <taxon>Bacilli</taxon>
        <taxon>Bacillales</taxon>
        <taxon>Listeriaceae</taxon>
        <taxon>Listeria</taxon>
    </lineage>
</organism>
<protein>
    <submittedName>
        <fullName evidence="8">Putative PTS system, cellobiose/beta-glucoside-specific IIA component</fullName>
    </submittedName>
</protein>
<dbReference type="PATRIC" id="fig|1030009.3.peg.326"/>
<dbReference type="PIRSF" id="PIRSF000699">
    <property type="entry name" value="PTS_IILac_III"/>
    <property type="match status" value="1"/>
</dbReference>
<dbReference type="EMBL" id="CP002816">
    <property type="protein sequence ID" value="AEH91340.1"/>
    <property type="molecule type" value="Genomic_DNA"/>
</dbReference>
<proteinExistence type="predicted"/>
<dbReference type="RefSeq" id="WP_003722921.1">
    <property type="nucleotide sequence ID" value="NC_017537.1"/>
</dbReference>
<dbReference type="PANTHER" id="PTHR34382:SF7">
    <property type="entry name" value="PTS SYSTEM N,N'-DIACETYLCHITOBIOSE-SPECIFIC EIIA COMPONENT"/>
    <property type="match status" value="1"/>
</dbReference>
<keyword evidence="7" id="KW-0175">Coiled coil</keyword>
<dbReference type="GeneID" id="93238221"/>
<dbReference type="PANTHER" id="PTHR34382">
    <property type="entry name" value="PTS SYSTEM N,N'-DIACETYLCHITOBIOSE-SPECIFIC EIIA COMPONENT"/>
    <property type="match status" value="1"/>
</dbReference>
<evidence type="ECO:0000256" key="6">
    <source>
        <dbReference type="PROSITE-ProRule" id="PRU00418"/>
    </source>
</evidence>
<dbReference type="SUPFAM" id="SSF46973">
    <property type="entry name" value="Enzyme IIa from lactose specific PTS, IIa-lac"/>
    <property type="match status" value="1"/>
</dbReference>
<evidence type="ECO:0000313" key="8">
    <source>
        <dbReference type="EMBL" id="AEH91340.1"/>
    </source>
</evidence>
<evidence type="ECO:0000256" key="2">
    <source>
        <dbReference type="ARBA" id="ARBA00022597"/>
    </source>
</evidence>
<accession>A0A0E0UTQ9</accession>
<dbReference type="Gene3D" id="1.20.58.80">
    <property type="entry name" value="Phosphotransferase system, lactose/cellobiose-type IIA subunit"/>
    <property type="match status" value="1"/>
</dbReference>
<dbReference type="AlphaFoldDB" id="A0A0E0UTQ9"/>
<dbReference type="GO" id="GO:0009401">
    <property type="term" value="P:phosphoenolpyruvate-dependent sugar phosphotransferase system"/>
    <property type="evidence" value="ECO:0007669"/>
    <property type="project" value="UniProtKB-KW"/>
</dbReference>
<dbReference type="InterPro" id="IPR003188">
    <property type="entry name" value="PTS_IIA_lac/cel"/>
</dbReference>
<evidence type="ECO:0000256" key="1">
    <source>
        <dbReference type="ARBA" id="ARBA00022448"/>
    </source>
</evidence>
<evidence type="ECO:0000256" key="3">
    <source>
        <dbReference type="ARBA" id="ARBA00022679"/>
    </source>
</evidence>
<keyword evidence="3" id="KW-0808">Transferase</keyword>
<dbReference type="PROSITE" id="PS51095">
    <property type="entry name" value="PTS_EIIA_TYPE_3"/>
    <property type="match status" value="1"/>
</dbReference>
<evidence type="ECO:0000256" key="5">
    <source>
        <dbReference type="PIRSR" id="PIRSR000699-1"/>
    </source>
</evidence>
<evidence type="ECO:0000256" key="4">
    <source>
        <dbReference type="ARBA" id="ARBA00022683"/>
    </source>
</evidence>
<dbReference type="KEGG" id="lmq:LMM7_0334"/>
<dbReference type="HOGENOM" id="CLU_152490_0_0_9"/>
<feature type="active site" description="Tele-phosphohistidine intermediate" evidence="5">
    <location>
        <position position="82"/>
    </location>
</feature>
<dbReference type="Pfam" id="PF02255">
    <property type="entry name" value="PTS_IIA"/>
    <property type="match status" value="1"/>
</dbReference>
<keyword evidence="1" id="KW-0813">Transport</keyword>
<name>A0A0E0UTQ9_LISMM</name>
<dbReference type="GO" id="GO:0016740">
    <property type="term" value="F:transferase activity"/>
    <property type="evidence" value="ECO:0007669"/>
    <property type="project" value="UniProtKB-KW"/>
</dbReference>
<gene>
    <name evidence="8" type="primary">chbA</name>
    <name evidence="8" type="ordered locus">LMM7_0334</name>
</gene>
<keyword evidence="4" id="KW-0598">Phosphotransferase system</keyword>
<reference evidence="8 9" key="1">
    <citation type="journal article" date="2011" name="J. Bacteriol.">
        <title>Genome sequence of the nonpathogenic Listeria monocytogenes serovar 4a strain M7.</title>
        <authorList>
            <person name="Chen J."/>
            <person name="Xia Y."/>
            <person name="Cheng C."/>
            <person name="Fang C."/>
            <person name="Shan Y."/>
            <person name="Jin G."/>
            <person name="Fang W."/>
        </authorList>
    </citation>
    <scope>NUCLEOTIDE SEQUENCE [LARGE SCALE GENOMIC DNA]</scope>
    <source>
        <strain evidence="8 9">M7</strain>
    </source>
</reference>
<dbReference type="CDD" id="cd00215">
    <property type="entry name" value="PTS_IIA_lac"/>
    <property type="match status" value="1"/>
</dbReference>
<evidence type="ECO:0000256" key="7">
    <source>
        <dbReference type="SAM" id="Coils"/>
    </source>
</evidence>
<dbReference type="InterPro" id="IPR036542">
    <property type="entry name" value="PTS_IIA_lac/cel_sf"/>
</dbReference>
<sequence>MTDSNELTTELDSMAIILHAGNAKSCAFEALKEVKQQNIEAFTQKITEAKDEIKLAHRAHAELLRKLSSENRMREVDLLLVHAEGHLSSTDIAVEMIRELGEIYQWKWSLSNE</sequence>
<feature type="coiled-coil region" evidence="7">
    <location>
        <begin position="32"/>
        <end position="66"/>
    </location>
</feature>
<keyword evidence="2" id="KW-0762">Sugar transport</keyword>